<gene>
    <name evidence="2" type="ORF">ACFSCX_00385</name>
</gene>
<feature type="coiled-coil region" evidence="1">
    <location>
        <begin position="9"/>
        <end position="36"/>
    </location>
</feature>
<protein>
    <submittedName>
        <fullName evidence="2">Uncharacterized protein</fullName>
    </submittedName>
</protein>
<evidence type="ECO:0000256" key="1">
    <source>
        <dbReference type="SAM" id="Coils"/>
    </source>
</evidence>
<name>A0ABW4LJZ0_9BACI</name>
<accession>A0ABW4LJZ0</accession>
<organism evidence="2 3">
    <name type="scientific">Bacillus salitolerans</name>
    <dbReference type="NCBI Taxonomy" id="1437434"/>
    <lineage>
        <taxon>Bacteria</taxon>
        <taxon>Bacillati</taxon>
        <taxon>Bacillota</taxon>
        <taxon>Bacilli</taxon>
        <taxon>Bacillales</taxon>
        <taxon>Bacillaceae</taxon>
        <taxon>Bacillus</taxon>
    </lineage>
</organism>
<evidence type="ECO:0000313" key="2">
    <source>
        <dbReference type="EMBL" id="MFD1735009.1"/>
    </source>
</evidence>
<comment type="caution">
    <text evidence="2">The sequence shown here is derived from an EMBL/GenBank/DDBJ whole genome shotgun (WGS) entry which is preliminary data.</text>
</comment>
<sequence length="129" mass="15007">MDPKECLSKSELVDRLAKINDEKQVLEDRLKPLETQLNQSNQVEISIKVVKEVMTNFEKVIKETVTTEQKKHLLHLLISKITIIDRKKIDSIQIQLNNSLVDRFTLKGEEKSSDDDFSSPYLVHFNIKE</sequence>
<proteinExistence type="predicted"/>
<dbReference type="EMBL" id="JBHUEM010000001">
    <property type="protein sequence ID" value="MFD1735009.1"/>
    <property type="molecule type" value="Genomic_DNA"/>
</dbReference>
<keyword evidence="3" id="KW-1185">Reference proteome</keyword>
<dbReference type="RefSeq" id="WP_377926092.1">
    <property type="nucleotide sequence ID" value="NZ_JBHUEM010000001.1"/>
</dbReference>
<keyword evidence="1" id="KW-0175">Coiled coil</keyword>
<reference evidence="3" key="1">
    <citation type="journal article" date="2019" name="Int. J. Syst. Evol. Microbiol.">
        <title>The Global Catalogue of Microorganisms (GCM) 10K type strain sequencing project: providing services to taxonomists for standard genome sequencing and annotation.</title>
        <authorList>
            <consortium name="The Broad Institute Genomics Platform"/>
            <consortium name="The Broad Institute Genome Sequencing Center for Infectious Disease"/>
            <person name="Wu L."/>
            <person name="Ma J."/>
        </authorList>
    </citation>
    <scope>NUCLEOTIDE SEQUENCE [LARGE SCALE GENOMIC DNA]</scope>
    <source>
        <strain evidence="3">CCUG 49339</strain>
    </source>
</reference>
<dbReference type="Proteomes" id="UP001597214">
    <property type="component" value="Unassembled WGS sequence"/>
</dbReference>
<evidence type="ECO:0000313" key="3">
    <source>
        <dbReference type="Proteomes" id="UP001597214"/>
    </source>
</evidence>